<protein>
    <submittedName>
        <fullName evidence="7">Tyrosine-protein phosphatase domain-containing protein</fullName>
    </submittedName>
</protein>
<proteinExistence type="predicted"/>
<evidence type="ECO:0000259" key="3">
    <source>
        <dbReference type="PROSITE" id="PS50055"/>
    </source>
</evidence>
<dbReference type="InterPro" id="IPR000387">
    <property type="entry name" value="Tyr_Pase_dom"/>
</dbReference>
<dbReference type="CDD" id="cd00047">
    <property type="entry name" value="PTPc"/>
    <property type="match status" value="1"/>
</dbReference>
<evidence type="ECO:0000313" key="6">
    <source>
        <dbReference type="Proteomes" id="UP000268014"/>
    </source>
</evidence>
<dbReference type="InterPro" id="IPR016130">
    <property type="entry name" value="Tyr_Pase_AS"/>
</dbReference>
<accession>A0A0N4W3G3</accession>
<dbReference type="Gene3D" id="3.90.190.10">
    <property type="entry name" value="Protein tyrosine phosphatase superfamily"/>
    <property type="match status" value="1"/>
</dbReference>
<keyword evidence="6" id="KW-1185">Reference proteome</keyword>
<dbReference type="InterPro" id="IPR029021">
    <property type="entry name" value="Prot-tyrosine_phosphatase-like"/>
</dbReference>
<keyword evidence="2" id="KW-1133">Transmembrane helix</keyword>
<evidence type="ECO:0000313" key="7">
    <source>
        <dbReference type="WBParaSite" id="HPLM_0000435301-mRNA-1"/>
    </source>
</evidence>
<dbReference type="WBParaSite" id="HPLM_0000435301-mRNA-1">
    <property type="protein sequence ID" value="HPLM_0000435301-mRNA-1"/>
    <property type="gene ID" value="HPLM_0000435301"/>
</dbReference>
<dbReference type="InterPro" id="IPR050348">
    <property type="entry name" value="Protein-Tyr_Phosphatase"/>
</dbReference>
<dbReference type="PANTHER" id="PTHR19134">
    <property type="entry name" value="RECEPTOR-TYPE TYROSINE-PROTEIN PHOSPHATASE"/>
    <property type="match status" value="1"/>
</dbReference>
<dbReference type="Pfam" id="PF00102">
    <property type="entry name" value="Y_phosphatase"/>
    <property type="match status" value="1"/>
</dbReference>
<feature type="compositionally biased region" description="Basic and acidic residues" evidence="1">
    <location>
        <begin position="109"/>
        <end position="120"/>
    </location>
</feature>
<reference evidence="7" key="1">
    <citation type="submission" date="2017-02" db="UniProtKB">
        <authorList>
            <consortium name="WormBaseParasite"/>
        </authorList>
    </citation>
    <scope>IDENTIFICATION</scope>
</reference>
<gene>
    <name evidence="5" type="ORF">HPLM_LOCUS4345</name>
</gene>
<keyword evidence="2" id="KW-0812">Transmembrane</keyword>
<dbReference type="PRINTS" id="PR00700">
    <property type="entry name" value="PRTYPHPHTASE"/>
</dbReference>
<dbReference type="Proteomes" id="UP000268014">
    <property type="component" value="Unassembled WGS sequence"/>
</dbReference>
<dbReference type="EMBL" id="UZAF01016201">
    <property type="protein sequence ID" value="VDO23020.1"/>
    <property type="molecule type" value="Genomic_DNA"/>
</dbReference>
<name>A0A0N4W3G3_HAEPC</name>
<evidence type="ECO:0000313" key="5">
    <source>
        <dbReference type="EMBL" id="VDO23020.1"/>
    </source>
</evidence>
<evidence type="ECO:0000259" key="4">
    <source>
        <dbReference type="PROSITE" id="PS50056"/>
    </source>
</evidence>
<feature type="region of interest" description="Disordered" evidence="1">
    <location>
        <begin position="109"/>
        <end position="130"/>
    </location>
</feature>
<dbReference type="PROSITE" id="PS50056">
    <property type="entry name" value="TYR_PHOSPHATASE_2"/>
    <property type="match status" value="1"/>
</dbReference>
<feature type="transmembrane region" description="Helical" evidence="2">
    <location>
        <begin position="6"/>
        <end position="30"/>
    </location>
</feature>
<reference evidence="5 6" key="2">
    <citation type="submission" date="2018-11" db="EMBL/GenBank/DDBJ databases">
        <authorList>
            <consortium name="Pathogen Informatics"/>
        </authorList>
    </citation>
    <scope>NUCLEOTIDE SEQUENCE [LARGE SCALE GENOMIC DNA]</scope>
    <source>
        <strain evidence="5 6">MHpl1</strain>
    </source>
</reference>
<dbReference type="SUPFAM" id="SSF52799">
    <property type="entry name" value="(Phosphotyrosine protein) phosphatases II"/>
    <property type="match status" value="1"/>
</dbReference>
<feature type="domain" description="Tyrosine-protein phosphatase" evidence="3">
    <location>
        <begin position="173"/>
        <end position="417"/>
    </location>
</feature>
<dbReference type="OMA" id="PICTHRE"/>
<evidence type="ECO:0000256" key="2">
    <source>
        <dbReference type="SAM" id="Phobius"/>
    </source>
</evidence>
<sequence length="462" mass="52453">MLEAIDIVLICLGTVLSIFASIAIFLLLILKRRKLQGKSPGSSAKVAAAKEYYLDHPPTISAAAKNGEAPRFVSRPSATNVPVRIDDNQKAETKDSGIKESSVIRVEEHSEIRSHEEIHRSSNSIKRSHRPCRIKLSPDLAKAAQAEAVQSEHTLDNFMRDLSRIRNEDDAVLYEEFQILEELDSVRERNCSAAEKERTRNRFVDILPSKWSSIYLQGRSYRVSGDSTRVILHGSNDYINASLIDGYRTAGQFIATQGPIGPEEATDGRKKSTVDDFWRMIWEKNVQCIIMLTDCVENMRQRCSKYWPSLGEVQRFGEVEVDMISESEDPICLHREFDIKKNGERRQISQYHFLNWYDAKGPENAAYLLDFIERIWHKQYRKPIVVHCSAGVGRTGVLIALWILLERARQERKVDIFAGSSINTCEGLELVFLSLEYDIVMGDRSRKVIPLLLAGGSARPVL</sequence>
<organism evidence="7">
    <name type="scientific">Haemonchus placei</name>
    <name type="common">Barber's pole worm</name>
    <dbReference type="NCBI Taxonomy" id="6290"/>
    <lineage>
        <taxon>Eukaryota</taxon>
        <taxon>Metazoa</taxon>
        <taxon>Ecdysozoa</taxon>
        <taxon>Nematoda</taxon>
        <taxon>Chromadorea</taxon>
        <taxon>Rhabditida</taxon>
        <taxon>Rhabditina</taxon>
        <taxon>Rhabditomorpha</taxon>
        <taxon>Strongyloidea</taxon>
        <taxon>Trichostrongylidae</taxon>
        <taxon>Haemonchus</taxon>
    </lineage>
</organism>
<dbReference type="PROSITE" id="PS50055">
    <property type="entry name" value="TYR_PHOSPHATASE_PTP"/>
    <property type="match status" value="1"/>
</dbReference>
<dbReference type="GO" id="GO:0004725">
    <property type="term" value="F:protein tyrosine phosphatase activity"/>
    <property type="evidence" value="ECO:0007669"/>
    <property type="project" value="InterPro"/>
</dbReference>
<dbReference type="STRING" id="6290.A0A0N4W3G3"/>
<dbReference type="PROSITE" id="PS00383">
    <property type="entry name" value="TYR_PHOSPHATASE_1"/>
    <property type="match status" value="1"/>
</dbReference>
<dbReference type="OrthoDB" id="8609993at2759"/>
<dbReference type="AlphaFoldDB" id="A0A0N4W3G3"/>
<dbReference type="PANTHER" id="PTHR19134:SF449">
    <property type="entry name" value="TYROSINE-PROTEIN PHOSPHATASE 1"/>
    <property type="match status" value="1"/>
</dbReference>
<evidence type="ECO:0000256" key="1">
    <source>
        <dbReference type="SAM" id="MobiDB-lite"/>
    </source>
</evidence>
<keyword evidence="2" id="KW-0472">Membrane</keyword>
<dbReference type="InterPro" id="IPR003595">
    <property type="entry name" value="Tyr_Pase_cat"/>
</dbReference>
<feature type="domain" description="Tyrosine specific protein phosphatases" evidence="4">
    <location>
        <begin position="369"/>
        <end position="417"/>
    </location>
</feature>
<dbReference type="InterPro" id="IPR000242">
    <property type="entry name" value="PTP_cat"/>
</dbReference>
<dbReference type="SMART" id="SM00194">
    <property type="entry name" value="PTPc"/>
    <property type="match status" value="1"/>
</dbReference>
<dbReference type="SMART" id="SM00404">
    <property type="entry name" value="PTPc_motif"/>
    <property type="match status" value="1"/>
</dbReference>